<organism evidence="3 4">
    <name type="scientific">Candidatus Brocadia fulgida</name>
    <dbReference type="NCBI Taxonomy" id="380242"/>
    <lineage>
        <taxon>Bacteria</taxon>
        <taxon>Pseudomonadati</taxon>
        <taxon>Planctomycetota</taxon>
        <taxon>Candidatus Brocadiia</taxon>
        <taxon>Candidatus Brocadiales</taxon>
        <taxon>Candidatus Brocadiaceae</taxon>
        <taxon>Candidatus Brocadia</taxon>
    </lineage>
</organism>
<sequence length="256" mass="30407">MLEQIKELEQDLRDIPPDKVERRLEKSKKLEELRKQKQDFEQQIIRLAETFSKIEINTERLKQAQQYFTQGKFREADAILKTEELSRDQQQLLDAKARKTRELEELNKQLISNASEFLIKAQITATNFSNPRRFQDACSFYEKSIQSYPTFENTWEYAYFLQQHNQHNEAERYYQEVIKRFGSELDDPTRAATLNNLGVLQKDKNEFDDALKSYKEALEIRKKLALANPQTYLPMSQQRSTIWVTCNPIRTSLTMH</sequence>
<evidence type="ECO:0000313" key="4">
    <source>
        <dbReference type="Proteomes" id="UP000034954"/>
    </source>
</evidence>
<dbReference type="PROSITE" id="PS50005">
    <property type="entry name" value="TPR"/>
    <property type="match status" value="1"/>
</dbReference>
<evidence type="ECO:0000313" key="3">
    <source>
        <dbReference type="EMBL" id="KKO20763.1"/>
    </source>
</evidence>
<gene>
    <name evidence="3" type="ORF">BROFUL_00506</name>
</gene>
<evidence type="ECO:0000256" key="1">
    <source>
        <dbReference type="PROSITE-ProRule" id="PRU00339"/>
    </source>
</evidence>
<protein>
    <submittedName>
        <fullName evidence="3">Tetratricopeptide repeat protein</fullName>
    </submittedName>
</protein>
<dbReference type="AlphaFoldDB" id="A0A0M2UXF4"/>
<keyword evidence="1" id="KW-0802">TPR repeat</keyword>
<keyword evidence="4" id="KW-1185">Reference proteome</keyword>
<feature type="coiled-coil region" evidence="2">
    <location>
        <begin position="23"/>
        <end position="50"/>
    </location>
</feature>
<feature type="repeat" description="TPR" evidence="1">
    <location>
        <begin position="191"/>
        <end position="224"/>
    </location>
</feature>
<comment type="caution">
    <text evidence="3">The sequence shown here is derived from an EMBL/GenBank/DDBJ whole genome shotgun (WGS) entry which is preliminary data.</text>
</comment>
<accession>A0A0M2UXF4</accession>
<reference evidence="3 4" key="1">
    <citation type="journal article" date="2013" name="BMC Microbiol.">
        <title>Identification of the type II cytochrome c maturation pathway in anammox bacteria by comparative genomics.</title>
        <authorList>
            <person name="Ferousi C."/>
            <person name="Speth D.R."/>
            <person name="Reimann J."/>
            <person name="Op den Camp H.J."/>
            <person name="Allen J.W."/>
            <person name="Keltjens J.T."/>
            <person name="Jetten M.S."/>
        </authorList>
    </citation>
    <scope>NUCLEOTIDE SEQUENCE [LARGE SCALE GENOMIC DNA]</scope>
    <source>
        <strain evidence="3">RU1</strain>
    </source>
</reference>
<dbReference type="SMART" id="SM00028">
    <property type="entry name" value="TPR"/>
    <property type="match status" value="1"/>
</dbReference>
<dbReference type="Gene3D" id="1.25.40.10">
    <property type="entry name" value="Tetratricopeptide repeat domain"/>
    <property type="match status" value="1"/>
</dbReference>
<name>A0A0M2UXF4_9BACT</name>
<dbReference type="SUPFAM" id="SSF48452">
    <property type="entry name" value="TPR-like"/>
    <property type="match status" value="1"/>
</dbReference>
<dbReference type="InterPro" id="IPR019734">
    <property type="entry name" value="TPR_rpt"/>
</dbReference>
<keyword evidence="2" id="KW-0175">Coiled coil</keyword>
<dbReference type="Proteomes" id="UP000034954">
    <property type="component" value="Unassembled WGS sequence"/>
</dbReference>
<dbReference type="InterPro" id="IPR011990">
    <property type="entry name" value="TPR-like_helical_dom_sf"/>
</dbReference>
<proteinExistence type="predicted"/>
<dbReference type="Pfam" id="PF13424">
    <property type="entry name" value="TPR_12"/>
    <property type="match status" value="1"/>
</dbReference>
<dbReference type="EMBL" id="LAQJ01000070">
    <property type="protein sequence ID" value="KKO20763.1"/>
    <property type="molecule type" value="Genomic_DNA"/>
</dbReference>
<evidence type="ECO:0000256" key="2">
    <source>
        <dbReference type="SAM" id="Coils"/>
    </source>
</evidence>